<keyword evidence="5" id="KW-1185">Reference proteome</keyword>
<feature type="region of interest" description="Disordered" evidence="2">
    <location>
        <begin position="197"/>
        <end position="243"/>
    </location>
</feature>
<organism evidence="4 5">
    <name type="scientific">Apophysomyces ossiformis</name>
    <dbReference type="NCBI Taxonomy" id="679940"/>
    <lineage>
        <taxon>Eukaryota</taxon>
        <taxon>Fungi</taxon>
        <taxon>Fungi incertae sedis</taxon>
        <taxon>Mucoromycota</taxon>
        <taxon>Mucoromycotina</taxon>
        <taxon>Mucoromycetes</taxon>
        <taxon>Mucorales</taxon>
        <taxon>Mucorineae</taxon>
        <taxon>Mucoraceae</taxon>
        <taxon>Apophysomyces</taxon>
    </lineage>
</organism>
<dbReference type="Pfam" id="PF00787">
    <property type="entry name" value="PX"/>
    <property type="match status" value="1"/>
</dbReference>
<dbReference type="Proteomes" id="UP000605846">
    <property type="component" value="Unassembled WGS sequence"/>
</dbReference>
<dbReference type="InterPro" id="IPR001683">
    <property type="entry name" value="PX_dom"/>
</dbReference>
<dbReference type="Gene3D" id="3.30.1520.10">
    <property type="entry name" value="Phox-like domain"/>
    <property type="match status" value="1"/>
</dbReference>
<dbReference type="EMBL" id="JABAYA010000039">
    <property type="protein sequence ID" value="KAF7728335.1"/>
    <property type="molecule type" value="Genomic_DNA"/>
</dbReference>
<dbReference type="PANTHER" id="PTHR15706">
    <property type="entry name" value="SH3 MULTIPLE DOMAIN"/>
    <property type="match status" value="1"/>
</dbReference>
<dbReference type="OrthoDB" id="5593994at2759"/>
<keyword evidence="1" id="KW-0677">Repeat</keyword>
<evidence type="ECO:0000313" key="4">
    <source>
        <dbReference type="EMBL" id="KAF7728335.1"/>
    </source>
</evidence>
<protein>
    <recommendedName>
        <fullName evidence="3">PX domain-containing protein</fullName>
    </recommendedName>
</protein>
<dbReference type="SMART" id="SM00312">
    <property type="entry name" value="PX"/>
    <property type="match status" value="1"/>
</dbReference>
<feature type="domain" description="PX" evidence="3">
    <location>
        <begin position="23"/>
        <end position="194"/>
    </location>
</feature>
<proteinExistence type="predicted"/>
<reference evidence="4" key="1">
    <citation type="submission" date="2020-01" db="EMBL/GenBank/DDBJ databases">
        <title>Genome Sequencing of Three Apophysomyces-Like Fungal Strains Confirms a Novel Fungal Genus in the Mucoromycota with divergent Burkholderia-like Endosymbiotic Bacteria.</title>
        <authorList>
            <person name="Stajich J.E."/>
            <person name="Macias A.M."/>
            <person name="Carter-House D."/>
            <person name="Lovett B."/>
            <person name="Kasson L.R."/>
            <person name="Berry K."/>
            <person name="Grigoriev I."/>
            <person name="Chang Y."/>
            <person name="Spatafora J."/>
            <person name="Kasson M.T."/>
        </authorList>
    </citation>
    <scope>NUCLEOTIDE SEQUENCE</scope>
    <source>
        <strain evidence="4">NRRL A-21654</strain>
    </source>
</reference>
<feature type="compositionally biased region" description="Polar residues" evidence="2">
    <location>
        <begin position="349"/>
        <end position="372"/>
    </location>
</feature>
<feature type="compositionally biased region" description="Low complexity" evidence="2">
    <location>
        <begin position="270"/>
        <end position="281"/>
    </location>
</feature>
<evidence type="ECO:0000313" key="5">
    <source>
        <dbReference type="Proteomes" id="UP000605846"/>
    </source>
</evidence>
<dbReference type="PROSITE" id="PS50195">
    <property type="entry name" value="PX"/>
    <property type="match status" value="1"/>
</dbReference>
<dbReference type="AlphaFoldDB" id="A0A8H7BNM5"/>
<dbReference type="SUPFAM" id="SSF64268">
    <property type="entry name" value="PX domain"/>
    <property type="match status" value="1"/>
</dbReference>
<dbReference type="PANTHER" id="PTHR15706:SF2">
    <property type="entry name" value="SH3 AND PX DOMAIN-CONTAINING PROTEIN 2A"/>
    <property type="match status" value="1"/>
</dbReference>
<dbReference type="Gene3D" id="3.10.20.90">
    <property type="entry name" value="Phosphatidylinositol 3-kinase Catalytic Subunit, Chain A, domain 1"/>
    <property type="match status" value="1"/>
</dbReference>
<evidence type="ECO:0000256" key="1">
    <source>
        <dbReference type="ARBA" id="ARBA00022737"/>
    </source>
</evidence>
<feature type="compositionally biased region" description="Basic residues" evidence="2">
    <location>
        <begin position="232"/>
        <end position="241"/>
    </location>
</feature>
<evidence type="ECO:0000259" key="3">
    <source>
        <dbReference type="PROSITE" id="PS50195"/>
    </source>
</evidence>
<evidence type="ECO:0000256" key="2">
    <source>
        <dbReference type="SAM" id="MobiDB-lite"/>
    </source>
</evidence>
<sequence length="480" mass="54677">MPAPILRSRTFSSTKTPQPGIKLAPPIERATVRAFEKREDQKIWYLIQVTPQDVDIRLIRGRSLGYRTVSRSSYTIARRYEDFVRFAQRLHEDFPPTTRPNLPIRLHLHHSNPLKDTATTNTTTTRSSTIATIRPSADHLPKLKSRIHLLPNKQIHAQRQVEMNKFLHALFCLPPSITQSLAVLEFFGLQKADTEQLMREQEQQSEKQQQQQQRRRPRVTRSRSTLDSQDRRAHKQMRIHKSLSQPDLTCVKVPNRVGLVEQLPSPPKKSVTPCPSTSVSPWHMLRTKPLPSPPIPTMSASTSLTSFCSQAANMIRPPWVSRAPSSTSRKHSTKKGHLGPISKFDDPHTTNCGTQGSDVGTRTWSTQSPSPSLSATKPHYPLIKLKVIYDTDNIIVIQVPRLITLTNLRTRIIQKFTDPSVHLEPNFALFYNDARSSASSNYSDWNTGNCVMITNEDQLSYAMAHLWVRLEKVTLRCVYL</sequence>
<accession>A0A8H7BNM5</accession>
<dbReference type="GO" id="GO:0035091">
    <property type="term" value="F:phosphatidylinositol binding"/>
    <property type="evidence" value="ECO:0007669"/>
    <property type="project" value="InterPro"/>
</dbReference>
<feature type="region of interest" description="Disordered" evidence="2">
    <location>
        <begin position="1"/>
        <end position="22"/>
    </location>
</feature>
<feature type="region of interest" description="Disordered" evidence="2">
    <location>
        <begin position="261"/>
        <end position="286"/>
    </location>
</feature>
<dbReference type="SUPFAM" id="SSF54277">
    <property type="entry name" value="CAD &amp; PB1 domains"/>
    <property type="match status" value="1"/>
</dbReference>
<feature type="region of interest" description="Disordered" evidence="2">
    <location>
        <begin position="319"/>
        <end position="372"/>
    </location>
</feature>
<gene>
    <name evidence="4" type="ORF">EC973_006276</name>
</gene>
<dbReference type="InterPro" id="IPR051228">
    <property type="entry name" value="NADPH_Oxidase/PX-Domain"/>
</dbReference>
<name>A0A8H7BNM5_9FUNG</name>
<dbReference type="InterPro" id="IPR036871">
    <property type="entry name" value="PX_dom_sf"/>
</dbReference>
<feature type="compositionally biased region" description="Basic residues" evidence="2">
    <location>
        <begin position="328"/>
        <end position="337"/>
    </location>
</feature>
<dbReference type="CDD" id="cd06093">
    <property type="entry name" value="PX_domain"/>
    <property type="match status" value="1"/>
</dbReference>
<comment type="caution">
    <text evidence="4">The sequence shown here is derived from an EMBL/GenBank/DDBJ whole genome shotgun (WGS) entry which is preliminary data.</text>
</comment>
<dbReference type="GO" id="GO:0005737">
    <property type="term" value="C:cytoplasm"/>
    <property type="evidence" value="ECO:0007669"/>
    <property type="project" value="TreeGrafter"/>
</dbReference>